<keyword evidence="8 15" id="KW-0472">Membrane</keyword>
<keyword evidence="6 15" id="KW-0812">Transmembrane</keyword>
<evidence type="ECO:0000259" key="16">
    <source>
        <dbReference type="SMART" id="SM00014"/>
    </source>
</evidence>
<reference evidence="17 18" key="1">
    <citation type="journal article" date="2021" name="Sci. Rep.">
        <title>Chromosome anchoring in Senegalese sole (Solea senegalensis) reveals sex-associated markers and genome rearrangements in flatfish.</title>
        <authorList>
            <person name="Guerrero-Cozar I."/>
            <person name="Gomez-Garrido J."/>
            <person name="Berbel C."/>
            <person name="Martinez-Blanch J.F."/>
            <person name="Alioto T."/>
            <person name="Claros M.G."/>
            <person name="Gagnaire P.A."/>
            <person name="Manchado M."/>
        </authorList>
    </citation>
    <scope>NUCLEOTIDE SEQUENCE [LARGE SCALE GENOMIC DNA]</scope>
    <source>
        <strain evidence="17">Sse05_10M</strain>
    </source>
</reference>
<keyword evidence="10" id="KW-0966">Cell projection</keyword>
<evidence type="ECO:0000256" key="7">
    <source>
        <dbReference type="ARBA" id="ARBA00022989"/>
    </source>
</evidence>
<dbReference type="InterPro" id="IPR000326">
    <property type="entry name" value="PAP2/HPO"/>
</dbReference>
<evidence type="ECO:0000256" key="4">
    <source>
        <dbReference type="ARBA" id="ARBA00018405"/>
    </source>
</evidence>
<dbReference type="PANTHER" id="PTHR10165:SF41">
    <property type="entry name" value="PHOSPHOLIPID PHOSPHATASE-RELATED PROTEIN TYPE 1"/>
    <property type="match status" value="1"/>
</dbReference>
<dbReference type="GO" id="GO:0005886">
    <property type="term" value="C:plasma membrane"/>
    <property type="evidence" value="ECO:0007669"/>
    <property type="project" value="UniProtKB-SubCell"/>
</dbReference>
<dbReference type="GO" id="GO:0007165">
    <property type="term" value="P:signal transduction"/>
    <property type="evidence" value="ECO:0007669"/>
    <property type="project" value="TreeGrafter"/>
</dbReference>
<proteinExistence type="inferred from homology"/>
<evidence type="ECO:0000256" key="11">
    <source>
        <dbReference type="ARBA" id="ARBA00029385"/>
    </source>
</evidence>
<evidence type="ECO:0000256" key="12">
    <source>
        <dbReference type="ARBA" id="ARBA00031595"/>
    </source>
</evidence>
<keyword evidence="5" id="KW-1003">Cell membrane</keyword>
<keyword evidence="18" id="KW-1185">Reference proteome</keyword>
<comment type="function">
    <text evidence="11">May play a role in neurite outgrowth and neurogenesis.</text>
</comment>
<dbReference type="SMART" id="SM00014">
    <property type="entry name" value="acidPPc"/>
    <property type="match status" value="1"/>
</dbReference>
<dbReference type="GO" id="GO:0043005">
    <property type="term" value="C:neuron projection"/>
    <property type="evidence" value="ECO:0007669"/>
    <property type="project" value="UniProtKB-SubCell"/>
</dbReference>
<evidence type="ECO:0000256" key="10">
    <source>
        <dbReference type="ARBA" id="ARBA00023273"/>
    </source>
</evidence>
<dbReference type="Pfam" id="PF01569">
    <property type="entry name" value="PAP2"/>
    <property type="match status" value="1"/>
</dbReference>
<evidence type="ECO:0000313" key="18">
    <source>
        <dbReference type="Proteomes" id="UP000693946"/>
    </source>
</evidence>
<dbReference type="CDD" id="cd03384">
    <property type="entry name" value="PAP2_wunen"/>
    <property type="match status" value="1"/>
</dbReference>
<evidence type="ECO:0000256" key="15">
    <source>
        <dbReference type="SAM" id="Phobius"/>
    </source>
</evidence>
<dbReference type="GO" id="GO:0046839">
    <property type="term" value="P:phospholipid dephosphorylation"/>
    <property type="evidence" value="ECO:0007669"/>
    <property type="project" value="TreeGrafter"/>
</dbReference>
<gene>
    <name evidence="17" type="ORF">JOB18_029666</name>
</gene>
<feature type="domain" description="Phosphatidic acid phosphatase type 2/haloperoxidase" evidence="16">
    <location>
        <begin position="355"/>
        <end position="499"/>
    </location>
</feature>
<evidence type="ECO:0000256" key="6">
    <source>
        <dbReference type="ARBA" id="ARBA00022692"/>
    </source>
</evidence>
<sequence length="552" mass="61028">METRPHRLGAAEKPNTFRSISFWNNGGRARKLTRPCHCYCAETSSTSAESRTNSATYSDGVQRGKKGKKRRTLLPQKLAESLRCRCKFRRSLLPGEDILRNNKIEQQLNGGKKDGDGYDIGLREPDSEDLLLTQGLYSELRTLHRRRVLSPPPSTRHSIHPHALSRCVIPITNRELNPWSSSSSGSSSLLTVGECSRLPFAPVSLRFSRQWILPLFSRILPRLTASELPRVPTGRVSQQETRWRPTTPCEATPSYHVSSLSSSSSCRARVHVQGFFCNDAELMKPYPGAEESSFVPPLILYCVVAAAPTAIIFIGEVSMYVMKSTRESLLVQEKTIVTGDCCYLNPLIRRIIRFIGVFAFGLFATDIFVNAGQVVTGGLSPYFLSVCKPNYTGTECRFNHQFVVNGNICTGNPVVVENARRSFPSKDASLSVYSAVYLTMYITSTIKTKSSRLAKPVLCLGTLCSAFLTGLNRVSEYRSHCSDVVAGFILGSAVALFLGICVVNNFKGVHSAAVKQKTEDYRGLPLMTFPRVESPLETLSAQNHSASMTEVT</sequence>
<evidence type="ECO:0000256" key="2">
    <source>
        <dbReference type="ARBA" id="ARBA00004651"/>
    </source>
</evidence>
<feature type="transmembrane region" description="Helical" evidence="15">
    <location>
        <begin position="354"/>
        <end position="375"/>
    </location>
</feature>
<evidence type="ECO:0000256" key="8">
    <source>
        <dbReference type="ARBA" id="ARBA00023136"/>
    </source>
</evidence>
<evidence type="ECO:0000256" key="13">
    <source>
        <dbReference type="ARBA" id="ARBA00032520"/>
    </source>
</evidence>
<organism evidence="17 18">
    <name type="scientific">Solea senegalensis</name>
    <name type="common">Senegalese sole</name>
    <dbReference type="NCBI Taxonomy" id="28829"/>
    <lineage>
        <taxon>Eukaryota</taxon>
        <taxon>Metazoa</taxon>
        <taxon>Chordata</taxon>
        <taxon>Craniata</taxon>
        <taxon>Vertebrata</taxon>
        <taxon>Euteleostomi</taxon>
        <taxon>Actinopterygii</taxon>
        <taxon>Neopterygii</taxon>
        <taxon>Teleostei</taxon>
        <taxon>Neoteleostei</taxon>
        <taxon>Acanthomorphata</taxon>
        <taxon>Carangaria</taxon>
        <taxon>Pleuronectiformes</taxon>
        <taxon>Pleuronectoidei</taxon>
        <taxon>Soleidae</taxon>
        <taxon>Solea</taxon>
    </lineage>
</organism>
<dbReference type="GO" id="GO:0008195">
    <property type="term" value="F:phosphatidate phosphatase activity"/>
    <property type="evidence" value="ECO:0007669"/>
    <property type="project" value="TreeGrafter"/>
</dbReference>
<dbReference type="AlphaFoldDB" id="A0AAV6R3U0"/>
<comment type="similarity">
    <text evidence="3">Belongs to the PA-phosphatase related phosphoesterase family.</text>
</comment>
<feature type="transmembrane region" description="Helical" evidence="15">
    <location>
        <begin position="298"/>
        <end position="322"/>
    </location>
</feature>
<evidence type="ECO:0000256" key="1">
    <source>
        <dbReference type="ARBA" id="ARBA00004487"/>
    </source>
</evidence>
<accession>A0AAV6R3U0</accession>
<name>A0AAV6R3U0_SOLSE</name>
<evidence type="ECO:0000256" key="9">
    <source>
        <dbReference type="ARBA" id="ARBA00023180"/>
    </source>
</evidence>
<keyword evidence="9" id="KW-0325">Glycoprotein</keyword>
<evidence type="ECO:0000313" key="17">
    <source>
        <dbReference type="EMBL" id="KAG7499122.1"/>
    </source>
</evidence>
<evidence type="ECO:0000256" key="3">
    <source>
        <dbReference type="ARBA" id="ARBA00008816"/>
    </source>
</evidence>
<dbReference type="PANTHER" id="PTHR10165">
    <property type="entry name" value="LIPID PHOSPHATE PHOSPHATASE"/>
    <property type="match status" value="1"/>
</dbReference>
<dbReference type="EMBL" id="JAGKHQ010000014">
    <property type="protein sequence ID" value="KAG7499122.1"/>
    <property type="molecule type" value="Genomic_DNA"/>
</dbReference>
<dbReference type="GO" id="GO:0006644">
    <property type="term" value="P:phospholipid metabolic process"/>
    <property type="evidence" value="ECO:0007669"/>
    <property type="project" value="InterPro"/>
</dbReference>
<dbReference type="Proteomes" id="UP000693946">
    <property type="component" value="Linkage Group LG21"/>
</dbReference>
<evidence type="ECO:0000256" key="5">
    <source>
        <dbReference type="ARBA" id="ARBA00022475"/>
    </source>
</evidence>
<keyword evidence="7 15" id="KW-1133">Transmembrane helix</keyword>
<comment type="caution">
    <text evidence="17">The sequence shown here is derived from an EMBL/GenBank/DDBJ whole genome shotgun (WGS) entry which is preliminary data.</text>
</comment>
<protein>
    <recommendedName>
        <fullName evidence="4">Phospholipid phosphatase-related protein type 1</fullName>
    </recommendedName>
    <alternativeName>
        <fullName evidence="12">Inactive 2-lysophosphatidate phosphatase PLPPR1</fullName>
    </alternativeName>
    <alternativeName>
        <fullName evidence="13">Lipid phosphate phosphatase-related protein type 1</fullName>
    </alternativeName>
</protein>
<feature type="region of interest" description="Disordered" evidence="14">
    <location>
        <begin position="49"/>
        <end position="70"/>
    </location>
</feature>
<comment type="subcellular location">
    <subcellularLocation>
        <location evidence="2">Cell membrane</location>
        <topology evidence="2">Multi-pass membrane protein</topology>
    </subcellularLocation>
    <subcellularLocation>
        <location evidence="1">Cell projection</location>
        <location evidence="1">Neuron projection</location>
    </subcellularLocation>
</comment>
<evidence type="ECO:0000256" key="14">
    <source>
        <dbReference type="SAM" id="MobiDB-lite"/>
    </source>
</evidence>
<dbReference type="InterPro" id="IPR043216">
    <property type="entry name" value="PAP-like"/>
</dbReference>
<feature type="transmembrane region" description="Helical" evidence="15">
    <location>
        <begin position="484"/>
        <end position="506"/>
    </location>
</feature>
<dbReference type="FunFam" id="1.20.144.10:FF:000005">
    <property type="entry name" value="phospholipid phosphatase-related protein type 1"/>
    <property type="match status" value="1"/>
</dbReference>